<name>A0ABV4I0F3_9ACTN</name>
<dbReference type="Gene3D" id="3.40.50.150">
    <property type="entry name" value="Vaccinia Virus protein VP39"/>
    <property type="match status" value="1"/>
</dbReference>
<evidence type="ECO:0000256" key="1">
    <source>
        <dbReference type="ARBA" id="ARBA00022833"/>
    </source>
</evidence>
<dbReference type="Pfam" id="PF02585">
    <property type="entry name" value="PIG-L"/>
    <property type="match status" value="1"/>
</dbReference>
<feature type="compositionally biased region" description="Low complexity" evidence="2">
    <location>
        <begin position="1"/>
        <end position="12"/>
    </location>
</feature>
<reference evidence="4 5" key="1">
    <citation type="submission" date="2024-07" db="EMBL/GenBank/DDBJ databases">
        <authorList>
            <person name="Thanompreechachai J."/>
            <person name="Duangmal K."/>
        </authorList>
    </citation>
    <scope>NUCLEOTIDE SEQUENCE [LARGE SCALE GENOMIC DNA]</scope>
    <source>
        <strain evidence="4 5">TBRC 1896</strain>
    </source>
</reference>
<dbReference type="SUPFAM" id="SSF102588">
    <property type="entry name" value="LmbE-like"/>
    <property type="match status" value="1"/>
</dbReference>
<protein>
    <submittedName>
        <fullName evidence="4">PIG-L family deacetylase</fullName>
    </submittedName>
</protein>
<dbReference type="InterPro" id="IPR024078">
    <property type="entry name" value="LmbE-like_dom_sf"/>
</dbReference>
<gene>
    <name evidence="4" type="ORF">AB2L28_02440</name>
</gene>
<dbReference type="InterPro" id="IPR013216">
    <property type="entry name" value="Methyltransf_11"/>
</dbReference>
<dbReference type="InterPro" id="IPR003737">
    <property type="entry name" value="GlcNAc_PI_deacetylase-related"/>
</dbReference>
<dbReference type="Pfam" id="PF08241">
    <property type="entry name" value="Methyltransf_11"/>
    <property type="match status" value="1"/>
</dbReference>
<keyword evidence="5" id="KW-1185">Reference proteome</keyword>
<feature type="region of interest" description="Disordered" evidence="2">
    <location>
        <begin position="1"/>
        <end position="28"/>
    </location>
</feature>
<evidence type="ECO:0000256" key="2">
    <source>
        <dbReference type="SAM" id="MobiDB-lite"/>
    </source>
</evidence>
<evidence type="ECO:0000259" key="3">
    <source>
        <dbReference type="Pfam" id="PF08241"/>
    </source>
</evidence>
<sequence length="470" mass="49819">MTPGTTPGTTPGEDPAFTHDGPGTAETQWQRWPGLRDVAELDWSGTGHVLVVAAHPDDETLGAGGLIATAAARGLAVDVVVATDGEGSHPRSPTTTPQALAEVRAREVHDAVRALAPDARVHRLALPDGGVTAAVGTLAATVRALAGATTLLVAPWTADGHPDHDAAGAVAVQVAGETGATCLLYPVWLWHWAHPGDVRVPWQRGTRLELDGSARRRKGVAMARHASQTTPLSARPGDEVLLPAGVLAHFERAVEFFLRPGAAASTGSLGAGFFDDFYAAHGADPWGFEDRWYEARKRALTLAVLPRQQFRDGLEIGCSTGVLTVELARRTERLLAVDVAAQALERARERLLGAGVGEGVSTRVARVPQEFPDGTFDLVVLSEVAYYCDPDDLRVLLARLRGCLTPDGVLVACHWRHLVQGYPLTGDEVHRALRGVPGLDVLVRHEEEDFLLDVLVPAPAVSVARAGGLA</sequence>
<comment type="caution">
    <text evidence="4">The sequence shown here is derived from an EMBL/GenBank/DDBJ whole genome shotgun (WGS) entry which is preliminary data.</text>
</comment>
<dbReference type="InterPro" id="IPR029063">
    <property type="entry name" value="SAM-dependent_MTases_sf"/>
</dbReference>
<proteinExistence type="predicted"/>
<organism evidence="4 5">
    <name type="scientific">Kineococcus mangrovi</name>
    <dbReference type="NCBI Taxonomy" id="1660183"/>
    <lineage>
        <taxon>Bacteria</taxon>
        <taxon>Bacillati</taxon>
        <taxon>Actinomycetota</taxon>
        <taxon>Actinomycetes</taxon>
        <taxon>Kineosporiales</taxon>
        <taxon>Kineosporiaceae</taxon>
        <taxon>Kineococcus</taxon>
    </lineage>
</organism>
<evidence type="ECO:0000313" key="4">
    <source>
        <dbReference type="EMBL" id="MEZ0491094.1"/>
    </source>
</evidence>
<dbReference type="PANTHER" id="PTHR12993:SF29">
    <property type="entry name" value="BLR3841 PROTEIN"/>
    <property type="match status" value="1"/>
</dbReference>
<dbReference type="EMBL" id="JBGGTQ010000001">
    <property type="protein sequence ID" value="MEZ0491094.1"/>
    <property type="molecule type" value="Genomic_DNA"/>
</dbReference>
<dbReference type="CDD" id="cd02440">
    <property type="entry name" value="AdoMet_MTases"/>
    <property type="match status" value="1"/>
</dbReference>
<feature type="domain" description="Methyltransferase type 11" evidence="3">
    <location>
        <begin position="314"/>
        <end position="411"/>
    </location>
</feature>
<keyword evidence="1" id="KW-0862">Zinc</keyword>
<dbReference type="PANTHER" id="PTHR12993">
    <property type="entry name" value="N-ACETYLGLUCOSAMINYL-PHOSPHATIDYLINOSITOL DE-N-ACETYLASE-RELATED"/>
    <property type="match status" value="1"/>
</dbReference>
<accession>A0ABV4I0F3</accession>
<evidence type="ECO:0000313" key="5">
    <source>
        <dbReference type="Proteomes" id="UP001566476"/>
    </source>
</evidence>
<dbReference type="RefSeq" id="WP_370717123.1">
    <property type="nucleotide sequence ID" value="NZ_JBGGTQ010000001.1"/>
</dbReference>
<dbReference type="SUPFAM" id="SSF53335">
    <property type="entry name" value="S-adenosyl-L-methionine-dependent methyltransferases"/>
    <property type="match status" value="1"/>
</dbReference>
<dbReference type="Proteomes" id="UP001566476">
    <property type="component" value="Unassembled WGS sequence"/>
</dbReference>
<dbReference type="Gene3D" id="3.40.50.10320">
    <property type="entry name" value="LmbE-like"/>
    <property type="match status" value="1"/>
</dbReference>